<dbReference type="AlphaFoldDB" id="A0A4U0XV06"/>
<reference evidence="3 4" key="1">
    <citation type="submission" date="2017-03" db="EMBL/GenBank/DDBJ databases">
        <title>Genomes of endolithic fungi from Antarctica.</title>
        <authorList>
            <person name="Coleine C."/>
            <person name="Masonjones S."/>
            <person name="Stajich J.E."/>
        </authorList>
    </citation>
    <scope>NUCLEOTIDE SEQUENCE [LARGE SCALE GENOMIC DNA]</scope>
    <source>
        <strain evidence="3 4">CCFEE 5187</strain>
    </source>
</reference>
<dbReference type="STRING" id="331657.A0A4U0XV06"/>
<protein>
    <recommendedName>
        <fullName evidence="2">Thioredoxin domain-containing protein</fullName>
    </recommendedName>
</protein>
<evidence type="ECO:0000256" key="1">
    <source>
        <dbReference type="SAM" id="MobiDB-lite"/>
    </source>
</evidence>
<keyword evidence="4" id="KW-1185">Reference proteome</keyword>
<accession>A0A4U0XV06</accession>
<dbReference type="InterPro" id="IPR036249">
    <property type="entry name" value="Thioredoxin-like_sf"/>
</dbReference>
<dbReference type="OrthoDB" id="19690at2759"/>
<feature type="region of interest" description="Disordered" evidence="1">
    <location>
        <begin position="75"/>
        <end position="118"/>
    </location>
</feature>
<organism evidence="3 4">
    <name type="scientific">Cryomyces minteri</name>
    <dbReference type="NCBI Taxonomy" id="331657"/>
    <lineage>
        <taxon>Eukaryota</taxon>
        <taxon>Fungi</taxon>
        <taxon>Dikarya</taxon>
        <taxon>Ascomycota</taxon>
        <taxon>Pezizomycotina</taxon>
        <taxon>Dothideomycetes</taxon>
        <taxon>Dothideomycetes incertae sedis</taxon>
        <taxon>Cryomyces</taxon>
    </lineage>
</organism>
<sequence length="283" mass="31595">MCYRIYLYFRCHDRSTEYRKRCPFAPIQAYDEECYRLRGCPNIVVNENPLTCSTCLQRKLDDARQTAQAAVRVNEVAPDHEGGSVHGGRSREGKRAETTREANEGEDEEEVAKGSKEGKIVEEDEKPTCRICYSEEINAAFVDLRTEDEFTNLLLLSASSRKPLVTLWTARWCASCKEVAPIVKELVEADGIGESEGGIGYAEVELDAPTIGDLPMRYMITSMPTLLSFDRQEAQVDTKVTNVESLKDRKFLIEWLEKEAKRQGSGGAGGVSVGSIFSGLFGR</sequence>
<dbReference type="EMBL" id="NAJN01000103">
    <property type="protein sequence ID" value="TKA79343.1"/>
    <property type="molecule type" value="Genomic_DNA"/>
</dbReference>
<dbReference type="PROSITE" id="PS51352">
    <property type="entry name" value="THIOREDOXIN_2"/>
    <property type="match status" value="1"/>
</dbReference>
<evidence type="ECO:0000313" key="4">
    <source>
        <dbReference type="Proteomes" id="UP000308768"/>
    </source>
</evidence>
<evidence type="ECO:0000313" key="3">
    <source>
        <dbReference type="EMBL" id="TKA79343.1"/>
    </source>
</evidence>
<feature type="domain" description="Thioredoxin" evidence="2">
    <location>
        <begin position="102"/>
        <end position="261"/>
    </location>
</feature>
<comment type="caution">
    <text evidence="3">The sequence shown here is derived from an EMBL/GenBank/DDBJ whole genome shotgun (WGS) entry which is preliminary data.</text>
</comment>
<name>A0A4U0XV06_9PEZI</name>
<proteinExistence type="predicted"/>
<feature type="compositionally biased region" description="Basic and acidic residues" evidence="1">
    <location>
        <begin position="77"/>
        <end position="103"/>
    </location>
</feature>
<dbReference type="InterPro" id="IPR013766">
    <property type="entry name" value="Thioredoxin_domain"/>
</dbReference>
<gene>
    <name evidence="3" type="ORF">B0A49_01700</name>
</gene>
<dbReference type="Gene3D" id="3.40.30.10">
    <property type="entry name" value="Glutaredoxin"/>
    <property type="match status" value="1"/>
</dbReference>
<evidence type="ECO:0000259" key="2">
    <source>
        <dbReference type="PROSITE" id="PS51352"/>
    </source>
</evidence>
<dbReference type="Pfam" id="PF00085">
    <property type="entry name" value="Thioredoxin"/>
    <property type="match status" value="1"/>
</dbReference>
<dbReference type="SUPFAM" id="SSF52833">
    <property type="entry name" value="Thioredoxin-like"/>
    <property type="match status" value="1"/>
</dbReference>
<dbReference type="Proteomes" id="UP000308768">
    <property type="component" value="Unassembled WGS sequence"/>
</dbReference>